<dbReference type="EC" id="2.7.7.49" evidence="3"/>
<evidence type="ECO:0000259" key="2">
    <source>
        <dbReference type="PROSITE" id="PS50878"/>
    </source>
</evidence>
<dbReference type="InterPro" id="IPR051083">
    <property type="entry name" value="GrpII_Intron_Splice-Mob/Def"/>
</dbReference>
<comment type="caution">
    <text evidence="3">The sequence shown here is derived from an EMBL/GenBank/DDBJ whole genome shotgun (WGS) entry which is preliminary data.</text>
</comment>
<evidence type="ECO:0000313" key="4">
    <source>
        <dbReference type="Proteomes" id="UP000306628"/>
    </source>
</evidence>
<dbReference type="InterPro" id="IPR043502">
    <property type="entry name" value="DNA/RNA_pol_sf"/>
</dbReference>
<evidence type="ECO:0000256" key="1">
    <source>
        <dbReference type="SAM" id="MobiDB-lite"/>
    </source>
</evidence>
<dbReference type="InterPro" id="IPR030931">
    <property type="entry name" value="Group_II_RT_mat"/>
</dbReference>
<dbReference type="OrthoDB" id="1550386at2"/>
<dbReference type="PROSITE" id="PS50878">
    <property type="entry name" value="RT_POL"/>
    <property type="match status" value="1"/>
</dbReference>
<keyword evidence="3" id="KW-0695">RNA-directed DNA polymerase</keyword>
<dbReference type="AlphaFoldDB" id="A0A5S4EYZ3"/>
<gene>
    <name evidence="3" type="primary">ltrA</name>
    <name evidence="3" type="ORF">ETD85_61850</name>
</gene>
<dbReference type="InterPro" id="IPR000477">
    <property type="entry name" value="RT_dom"/>
</dbReference>
<feature type="domain" description="Reverse transcriptase" evidence="2">
    <location>
        <begin position="98"/>
        <end position="350"/>
    </location>
</feature>
<organism evidence="3 4">
    <name type="scientific">Nonomuraea zeae</name>
    <dbReference type="NCBI Taxonomy" id="1642303"/>
    <lineage>
        <taxon>Bacteria</taxon>
        <taxon>Bacillati</taxon>
        <taxon>Actinomycetota</taxon>
        <taxon>Actinomycetes</taxon>
        <taxon>Streptosporangiales</taxon>
        <taxon>Streptosporangiaceae</taxon>
        <taxon>Nonomuraea</taxon>
    </lineage>
</organism>
<dbReference type="Pfam" id="PF08388">
    <property type="entry name" value="GIIM"/>
    <property type="match status" value="1"/>
</dbReference>
<dbReference type="CDD" id="cd01651">
    <property type="entry name" value="RT_G2_intron"/>
    <property type="match status" value="1"/>
</dbReference>
<dbReference type="GO" id="GO:0003964">
    <property type="term" value="F:RNA-directed DNA polymerase activity"/>
    <property type="evidence" value="ECO:0007669"/>
    <property type="project" value="UniProtKB-KW"/>
</dbReference>
<keyword evidence="3" id="KW-0808">Transferase</keyword>
<dbReference type="InterPro" id="IPR013597">
    <property type="entry name" value="Mat_intron_G2"/>
</dbReference>
<accession>A0A5S4EYZ3</accession>
<sequence length="493" mass="55870">MPKDAPPNGDAWPEQIPEGEMGPRRKVSEMQAKLHRWAVADPGRRFDDLFNLVHDPATLLVAFDRVAGNRGAGTPGVDGLTVAYVEEEVGVPGFLDDLRAQLKTGIFRPLPVRERKIPKPGGSGKVRALGIPAIADRVVQAALKLVLEPLFEADFLPVSYGFRPRRRPHDAIAEIHHFGTRGYRWVLDADIEAAFDNVSHTAIMDRVRLRVKDKRVLALVKAFLKAGILTELGEHRNTYTGTPQGGILSPLIFNVVLSVLDEHVMAPWKNDGPMSTSGKRAYRRSKGRPTWRIVRYCDDFVILVHGSQADTQALREDVADVLEPLGLRLSPAKTQVVHMSDGFDFLGFRIRWKRKRGSNKWYVYTFIADRAKRSVRAKIRALTHKTSQQDFASVLKRLASIMRGWANYFKHAVAKWTFDKLDTFTWWRLVHMLRARHGWNWGQLRRHLKDGSGRWVIAAGGVEYFSLSKRMTIIRYAYRGNKIPCPWPPANPA</sequence>
<protein>
    <submittedName>
        <fullName evidence="3">Group II intron reverse transcriptase/maturase</fullName>
        <ecNumber evidence="3">2.7.7.49</ecNumber>
    </submittedName>
</protein>
<keyword evidence="4" id="KW-1185">Reference proteome</keyword>
<dbReference type="NCBIfam" id="TIGR04416">
    <property type="entry name" value="group_II_RT_mat"/>
    <property type="match status" value="1"/>
</dbReference>
<dbReference type="PANTHER" id="PTHR34047">
    <property type="entry name" value="NUCLEAR INTRON MATURASE 1, MITOCHONDRIAL-RELATED"/>
    <property type="match status" value="1"/>
</dbReference>
<dbReference type="EMBL" id="VCKX01000620">
    <property type="protein sequence ID" value="TMR08984.1"/>
    <property type="molecule type" value="Genomic_DNA"/>
</dbReference>
<dbReference type="SUPFAM" id="SSF56672">
    <property type="entry name" value="DNA/RNA polymerases"/>
    <property type="match status" value="1"/>
</dbReference>
<dbReference type="Pfam" id="PF00078">
    <property type="entry name" value="RVT_1"/>
    <property type="match status" value="1"/>
</dbReference>
<dbReference type="RefSeq" id="WP_138699022.1">
    <property type="nucleotide sequence ID" value="NZ_VCKX01000620.1"/>
</dbReference>
<keyword evidence="3" id="KW-0548">Nucleotidyltransferase</keyword>
<dbReference type="PANTHER" id="PTHR34047:SF8">
    <property type="entry name" value="PROTEIN YKFC"/>
    <property type="match status" value="1"/>
</dbReference>
<name>A0A5S4EYZ3_9ACTN</name>
<dbReference type="Proteomes" id="UP000306628">
    <property type="component" value="Unassembled WGS sequence"/>
</dbReference>
<proteinExistence type="predicted"/>
<reference evidence="3 4" key="1">
    <citation type="submission" date="2019-05" db="EMBL/GenBank/DDBJ databases">
        <title>Draft genome sequence of Nonomuraea zeae DSM 100528.</title>
        <authorList>
            <person name="Saricaoglu S."/>
            <person name="Isik K."/>
        </authorList>
    </citation>
    <scope>NUCLEOTIDE SEQUENCE [LARGE SCALE GENOMIC DNA]</scope>
    <source>
        <strain evidence="3 4">DSM 100528</strain>
    </source>
</reference>
<evidence type="ECO:0000313" key="3">
    <source>
        <dbReference type="EMBL" id="TMR08984.1"/>
    </source>
</evidence>
<feature type="region of interest" description="Disordered" evidence="1">
    <location>
        <begin position="1"/>
        <end position="23"/>
    </location>
</feature>